<keyword evidence="3" id="KW-1185">Reference proteome</keyword>
<comment type="caution">
    <text evidence="2">The sequence shown here is derived from an EMBL/GenBank/DDBJ whole genome shotgun (WGS) entry which is preliminary data.</text>
</comment>
<feature type="region of interest" description="Disordered" evidence="1">
    <location>
        <begin position="1"/>
        <end position="81"/>
    </location>
</feature>
<evidence type="ECO:0000313" key="3">
    <source>
        <dbReference type="Proteomes" id="UP000494165"/>
    </source>
</evidence>
<reference evidence="2 3" key="1">
    <citation type="submission" date="2020-04" db="EMBL/GenBank/DDBJ databases">
        <authorList>
            <person name="Alioto T."/>
            <person name="Alioto T."/>
            <person name="Gomez Garrido J."/>
        </authorList>
    </citation>
    <scope>NUCLEOTIDE SEQUENCE [LARGE SCALE GENOMIC DNA]</scope>
</reference>
<organism evidence="2 3">
    <name type="scientific">Cloeon dipterum</name>
    <dbReference type="NCBI Taxonomy" id="197152"/>
    <lineage>
        <taxon>Eukaryota</taxon>
        <taxon>Metazoa</taxon>
        <taxon>Ecdysozoa</taxon>
        <taxon>Arthropoda</taxon>
        <taxon>Hexapoda</taxon>
        <taxon>Insecta</taxon>
        <taxon>Pterygota</taxon>
        <taxon>Palaeoptera</taxon>
        <taxon>Ephemeroptera</taxon>
        <taxon>Pisciforma</taxon>
        <taxon>Baetidae</taxon>
        <taxon>Cloeon</taxon>
    </lineage>
</organism>
<gene>
    <name evidence="2" type="ORF">CLODIP_2_CD06537</name>
</gene>
<dbReference type="AlphaFoldDB" id="A0A8S1CBW5"/>
<feature type="compositionally biased region" description="Basic and acidic residues" evidence="1">
    <location>
        <begin position="70"/>
        <end position="81"/>
    </location>
</feature>
<proteinExistence type="predicted"/>
<feature type="compositionally biased region" description="Low complexity" evidence="1">
    <location>
        <begin position="32"/>
        <end position="45"/>
    </location>
</feature>
<sequence>MKRRVRKKTRMSTGVRRRRPVLDIPRSESQQEEPSSSPESSPPQQDNSPELHQQDLKDEPICVIDSSHTLTRDEKFEWEWE</sequence>
<evidence type="ECO:0000256" key="1">
    <source>
        <dbReference type="SAM" id="MobiDB-lite"/>
    </source>
</evidence>
<dbReference type="Proteomes" id="UP000494165">
    <property type="component" value="Unassembled WGS sequence"/>
</dbReference>
<accession>A0A8S1CBW5</accession>
<dbReference type="EMBL" id="CADEPI010000022">
    <property type="protein sequence ID" value="CAB3365945.1"/>
    <property type="molecule type" value="Genomic_DNA"/>
</dbReference>
<feature type="compositionally biased region" description="Basic residues" evidence="1">
    <location>
        <begin position="1"/>
        <end position="19"/>
    </location>
</feature>
<protein>
    <submittedName>
        <fullName evidence="2">Uncharacterized protein</fullName>
    </submittedName>
</protein>
<evidence type="ECO:0000313" key="2">
    <source>
        <dbReference type="EMBL" id="CAB3365945.1"/>
    </source>
</evidence>
<name>A0A8S1CBW5_9INSE</name>